<dbReference type="AlphaFoldDB" id="A0A7C9EBF0"/>
<organism evidence="2">
    <name type="scientific">Opuntia streptacantha</name>
    <name type="common">Prickly pear cactus</name>
    <name type="synonym">Opuntia cardona</name>
    <dbReference type="NCBI Taxonomy" id="393608"/>
    <lineage>
        <taxon>Eukaryota</taxon>
        <taxon>Viridiplantae</taxon>
        <taxon>Streptophyta</taxon>
        <taxon>Embryophyta</taxon>
        <taxon>Tracheophyta</taxon>
        <taxon>Spermatophyta</taxon>
        <taxon>Magnoliopsida</taxon>
        <taxon>eudicotyledons</taxon>
        <taxon>Gunneridae</taxon>
        <taxon>Pentapetalae</taxon>
        <taxon>Caryophyllales</taxon>
        <taxon>Cactineae</taxon>
        <taxon>Cactaceae</taxon>
        <taxon>Opuntioideae</taxon>
        <taxon>Opuntia</taxon>
    </lineage>
</organism>
<reference evidence="2" key="1">
    <citation type="journal article" date="2013" name="J. Plant Res.">
        <title>Effect of fungi and light on seed germination of three Opuntia species from semiarid lands of central Mexico.</title>
        <authorList>
            <person name="Delgado-Sanchez P."/>
            <person name="Jimenez-Bremont J.F."/>
            <person name="Guerrero-Gonzalez Mde L."/>
            <person name="Flores J."/>
        </authorList>
    </citation>
    <scope>NUCLEOTIDE SEQUENCE</scope>
    <source>
        <tissue evidence="2">Cladode</tissue>
    </source>
</reference>
<reference evidence="2" key="2">
    <citation type="submission" date="2020-07" db="EMBL/GenBank/DDBJ databases">
        <authorList>
            <person name="Vera ALvarez R."/>
            <person name="Arias-Moreno D.M."/>
            <person name="Jimenez-Jacinto V."/>
            <person name="Jimenez-Bremont J.F."/>
            <person name="Swaminathan K."/>
            <person name="Moose S.P."/>
            <person name="Guerrero-Gonzalez M.L."/>
            <person name="Marino-Ramirez L."/>
            <person name="Landsman D."/>
            <person name="Rodriguez-Kessler M."/>
            <person name="Delgado-Sanchez P."/>
        </authorList>
    </citation>
    <scope>NUCLEOTIDE SEQUENCE</scope>
    <source>
        <tissue evidence="2">Cladode</tissue>
    </source>
</reference>
<sequence length="173" mass="18978">MTPRRIKKPPDPIPLSLLFTRLFKQFPSDSDYTLLGHISQFIELGKILGLASNSTSSSDRVKGSRSPTVQRFGTPHRSVDIKRNFSVIGVKSRSTRDVSLSSPATIARALGFQILGLLLDEVSVAPSIRFELSVSLGACQVIGDWYGFNLVRLQDSLFECTSESKSFKQAVGS</sequence>
<proteinExistence type="predicted"/>
<feature type="region of interest" description="Disordered" evidence="1">
    <location>
        <begin position="54"/>
        <end position="73"/>
    </location>
</feature>
<protein>
    <submittedName>
        <fullName evidence="2">Uncharacterized protein</fullName>
    </submittedName>
</protein>
<evidence type="ECO:0000256" key="1">
    <source>
        <dbReference type="SAM" id="MobiDB-lite"/>
    </source>
</evidence>
<accession>A0A7C9EBF0</accession>
<name>A0A7C9EBF0_OPUST</name>
<dbReference type="EMBL" id="GISG01226611">
    <property type="protein sequence ID" value="MBA4665221.1"/>
    <property type="molecule type" value="Transcribed_RNA"/>
</dbReference>
<evidence type="ECO:0000313" key="2">
    <source>
        <dbReference type="EMBL" id="MBA4665221.1"/>
    </source>
</evidence>